<feature type="transmembrane region" description="Helical" evidence="1">
    <location>
        <begin position="38"/>
        <end position="65"/>
    </location>
</feature>
<evidence type="ECO:0000313" key="2">
    <source>
        <dbReference type="EMBL" id="SDI25539.1"/>
    </source>
</evidence>
<reference evidence="3" key="1">
    <citation type="submission" date="2016-10" db="EMBL/GenBank/DDBJ databases">
        <authorList>
            <person name="Varghese N."/>
            <person name="Submissions S."/>
        </authorList>
    </citation>
    <scope>NUCLEOTIDE SEQUENCE [LARGE SCALE GENOMIC DNA]</scope>
    <source>
        <strain evidence="3">DSM 8344</strain>
    </source>
</reference>
<sequence>MPSITTICYFLSLLFYGMGYSKNLLIKNYTTYISASDYTFLVSLTTGYFVLAIFFAVSGSFYLFVNLRRDLL</sequence>
<dbReference type="Proteomes" id="UP000198656">
    <property type="component" value="Unassembled WGS sequence"/>
</dbReference>
<protein>
    <submittedName>
        <fullName evidence="2">Uncharacterized protein</fullName>
    </submittedName>
</protein>
<keyword evidence="1" id="KW-1133">Transmembrane helix</keyword>
<dbReference type="RefSeq" id="WP_092335376.1">
    <property type="nucleotide sequence ID" value="NZ_FNCP01000031.1"/>
</dbReference>
<organism evidence="2 3">
    <name type="scientific">Desulfosporosinus hippei DSM 8344</name>
    <dbReference type="NCBI Taxonomy" id="1121419"/>
    <lineage>
        <taxon>Bacteria</taxon>
        <taxon>Bacillati</taxon>
        <taxon>Bacillota</taxon>
        <taxon>Clostridia</taxon>
        <taxon>Eubacteriales</taxon>
        <taxon>Desulfitobacteriaceae</taxon>
        <taxon>Desulfosporosinus</taxon>
    </lineage>
</organism>
<dbReference type="AlphaFoldDB" id="A0A1G8J2S0"/>
<keyword evidence="1" id="KW-0472">Membrane</keyword>
<name>A0A1G8J2S0_9FIRM</name>
<dbReference type="OrthoDB" id="1799043at2"/>
<accession>A0A1G8J2S0</accession>
<keyword evidence="3" id="KW-1185">Reference proteome</keyword>
<gene>
    <name evidence="2" type="ORF">SAMN05443529_1313</name>
</gene>
<evidence type="ECO:0000313" key="3">
    <source>
        <dbReference type="Proteomes" id="UP000198656"/>
    </source>
</evidence>
<proteinExistence type="predicted"/>
<evidence type="ECO:0000256" key="1">
    <source>
        <dbReference type="SAM" id="Phobius"/>
    </source>
</evidence>
<keyword evidence="1" id="KW-0812">Transmembrane</keyword>
<dbReference type="EMBL" id="FNCP01000031">
    <property type="protein sequence ID" value="SDI25539.1"/>
    <property type="molecule type" value="Genomic_DNA"/>
</dbReference>